<keyword evidence="1" id="KW-0472">Membrane</keyword>
<accession>A0A1H5SWT9</accession>
<evidence type="ECO:0000259" key="2">
    <source>
        <dbReference type="Pfam" id="PF14681"/>
    </source>
</evidence>
<feature type="transmembrane region" description="Helical" evidence="1">
    <location>
        <begin position="20"/>
        <end position="36"/>
    </location>
</feature>
<dbReference type="Gene3D" id="3.40.50.2020">
    <property type="match status" value="1"/>
</dbReference>
<gene>
    <name evidence="3" type="ORF">SAMN03080598_00561</name>
</gene>
<dbReference type="CDD" id="cd06223">
    <property type="entry name" value="PRTases_typeI"/>
    <property type="match status" value="1"/>
</dbReference>
<keyword evidence="1" id="KW-1133">Transmembrane helix</keyword>
<dbReference type="PANTHER" id="PTHR11608">
    <property type="entry name" value="BIFUNCTIONAL PROTEIN PYRR"/>
    <property type="match status" value="1"/>
</dbReference>
<dbReference type="AlphaFoldDB" id="A0A1H5SWT9"/>
<name>A0A1H5SWT9_9BACT</name>
<dbReference type="SUPFAM" id="SSF53271">
    <property type="entry name" value="PRTase-like"/>
    <property type="match status" value="1"/>
</dbReference>
<dbReference type="InterPro" id="IPR050137">
    <property type="entry name" value="PyrR_bifunctional"/>
</dbReference>
<keyword evidence="3" id="KW-0808">Transferase</keyword>
<evidence type="ECO:0000256" key="1">
    <source>
        <dbReference type="SAM" id="Phobius"/>
    </source>
</evidence>
<protein>
    <submittedName>
        <fullName evidence="3">Uracil phosphoribosyltransferase</fullName>
    </submittedName>
</protein>
<dbReference type="InterPro" id="IPR029057">
    <property type="entry name" value="PRTase-like"/>
</dbReference>
<keyword evidence="1" id="KW-0812">Transmembrane</keyword>
<keyword evidence="4" id="KW-1185">Reference proteome</keyword>
<sequence length="245" mass="27168">MLVNLQEGQVSKSNKFKSSPISLIGLFLYIFVMFILEEFNSIGNQFIAELRDVAVQGDRLRFRKNLERIGEILAYEISKSLPYLPKEIQTPLAKTKANIPSVNPVIFAVLRAGLPFYQGFLNFFDKAESGFIGAFREEGPGEIKIHLGYHASPSLEGKTLILTDPMLATGKSFIRSIESILTHGRPEIIHIAAIIASPDGIKYIKDHLKIPHQLWIGAVDESLNEKSYIVPGLGDAGDLAFGEKL</sequence>
<dbReference type="Pfam" id="PF14681">
    <property type="entry name" value="UPRTase"/>
    <property type="match status" value="1"/>
</dbReference>
<evidence type="ECO:0000313" key="3">
    <source>
        <dbReference type="EMBL" id="SEF54979.1"/>
    </source>
</evidence>
<dbReference type="PANTHER" id="PTHR11608:SF0">
    <property type="entry name" value="BIFUNCTIONAL PROTEIN PYRR"/>
    <property type="match status" value="1"/>
</dbReference>
<dbReference type="Proteomes" id="UP000236736">
    <property type="component" value="Unassembled WGS sequence"/>
</dbReference>
<feature type="domain" description="Phosphoribosyltransferase" evidence="2">
    <location>
        <begin position="47"/>
        <end position="242"/>
    </location>
</feature>
<dbReference type="EMBL" id="FNVR01000002">
    <property type="protein sequence ID" value="SEF54979.1"/>
    <property type="molecule type" value="Genomic_DNA"/>
</dbReference>
<evidence type="ECO:0000313" key="4">
    <source>
        <dbReference type="Proteomes" id="UP000236736"/>
    </source>
</evidence>
<reference evidence="4" key="1">
    <citation type="submission" date="2016-10" db="EMBL/GenBank/DDBJ databases">
        <authorList>
            <person name="Varghese N."/>
            <person name="Submissions S."/>
        </authorList>
    </citation>
    <scope>NUCLEOTIDE SEQUENCE [LARGE SCALE GENOMIC DNA]</scope>
    <source>
        <strain evidence="4">DSM 17298</strain>
    </source>
</reference>
<dbReference type="STRING" id="1120964.GCA_001313265_01088"/>
<dbReference type="GO" id="GO:0016757">
    <property type="term" value="F:glycosyltransferase activity"/>
    <property type="evidence" value="ECO:0007669"/>
    <property type="project" value="UniProtKB-KW"/>
</dbReference>
<keyword evidence="3" id="KW-0328">Glycosyltransferase</keyword>
<organism evidence="3 4">
    <name type="scientific">Algoriphagus boritolerans DSM 17298 = JCM 18970</name>
    <dbReference type="NCBI Taxonomy" id="1120964"/>
    <lineage>
        <taxon>Bacteria</taxon>
        <taxon>Pseudomonadati</taxon>
        <taxon>Bacteroidota</taxon>
        <taxon>Cytophagia</taxon>
        <taxon>Cytophagales</taxon>
        <taxon>Cyclobacteriaceae</taxon>
        <taxon>Algoriphagus</taxon>
    </lineage>
</organism>
<dbReference type="NCBIfam" id="NF001097">
    <property type="entry name" value="PRK00129.1"/>
    <property type="match status" value="1"/>
</dbReference>
<dbReference type="InterPro" id="IPR000836">
    <property type="entry name" value="PRTase_dom"/>
</dbReference>
<proteinExistence type="predicted"/>